<comment type="caution">
    <text evidence="4">The sequence shown here is derived from an EMBL/GenBank/DDBJ whole genome shotgun (WGS) entry which is preliminary data.</text>
</comment>
<evidence type="ECO:0000256" key="1">
    <source>
        <dbReference type="ARBA" id="ARBA00009861"/>
    </source>
</evidence>
<evidence type="ECO:0000256" key="3">
    <source>
        <dbReference type="ARBA" id="ARBA00023315"/>
    </source>
</evidence>
<organism evidence="4 5">
    <name type="scientific">Saponaria officinalis</name>
    <name type="common">Common soapwort</name>
    <name type="synonym">Lychnis saponaria</name>
    <dbReference type="NCBI Taxonomy" id="3572"/>
    <lineage>
        <taxon>Eukaryota</taxon>
        <taxon>Viridiplantae</taxon>
        <taxon>Streptophyta</taxon>
        <taxon>Embryophyta</taxon>
        <taxon>Tracheophyta</taxon>
        <taxon>Spermatophyta</taxon>
        <taxon>Magnoliopsida</taxon>
        <taxon>eudicotyledons</taxon>
        <taxon>Gunneridae</taxon>
        <taxon>Pentapetalae</taxon>
        <taxon>Caryophyllales</taxon>
        <taxon>Caryophyllaceae</taxon>
        <taxon>Caryophylleae</taxon>
        <taxon>Saponaria</taxon>
    </lineage>
</organism>
<dbReference type="AlphaFoldDB" id="A0AAW1M1U7"/>
<name>A0AAW1M1U7_SAPOF</name>
<dbReference type="PANTHER" id="PTHR31642">
    <property type="entry name" value="TRICHOTHECENE 3-O-ACETYLTRANSFERASE"/>
    <property type="match status" value="1"/>
</dbReference>
<reference evidence="4" key="1">
    <citation type="submission" date="2024-03" db="EMBL/GenBank/DDBJ databases">
        <title>WGS assembly of Saponaria officinalis var. Norfolk2.</title>
        <authorList>
            <person name="Jenkins J."/>
            <person name="Shu S."/>
            <person name="Grimwood J."/>
            <person name="Barry K."/>
            <person name="Goodstein D."/>
            <person name="Schmutz J."/>
            <person name="Leebens-Mack J."/>
            <person name="Osbourn A."/>
        </authorList>
    </citation>
    <scope>NUCLEOTIDE SEQUENCE [LARGE SCALE GENOMIC DNA]</scope>
    <source>
        <strain evidence="4">JIC</strain>
    </source>
</reference>
<gene>
    <name evidence="4" type="ORF">RND81_03G206600</name>
</gene>
<keyword evidence="5" id="KW-1185">Reference proteome</keyword>
<keyword evidence="3" id="KW-0012">Acyltransferase</keyword>
<dbReference type="Gene3D" id="3.30.559.10">
    <property type="entry name" value="Chloramphenicol acetyltransferase-like domain"/>
    <property type="match status" value="2"/>
</dbReference>
<comment type="similarity">
    <text evidence="1">Belongs to the plant acyltransferase family.</text>
</comment>
<sequence length="461" mass="51933">MNNSPNNTNYPTKMIKIKRSIMVRPSKDTPKGTLWLSRVDMFLRTPYSHTTKFFIYQPKFLSQNYDTNIFISALSKVLVPFYPLAGRLRLNATKDRYEIDCNAEGVLFVEADTTLTIADLGDFRPSVGLRTCLTPSWDYSSSELESIPLEMLQLTRFKCGGVALGYASHHHVADGTSHAQFLYSLCRVAKGLDLVVPPIHDRMLHFSPRDPPRVGFSHSEFDPLGPSLSLNGPSGETETTQSIFILSKEQINTLKQQVISESHHYKTDKPTTYEVLAAHICRSTCKTRGLDHNQDVKLYTPVDGRHKLKNPPLPKGYFGNVLFFTFCKIKACDIIHKPLWYIVHKIQEAKKHMSSEEYLRSGTDYLESLSGLPDPLIGAQKSMYPNILVNSWARLPFDSADFGLGPPTFCGNCEVKLEGLCFLVTSPSGDGSVSLAINLFAQHMPLFEKYFYDFLPIKSNL</sequence>
<protein>
    <submittedName>
        <fullName evidence="4">Uncharacterized protein</fullName>
    </submittedName>
</protein>
<evidence type="ECO:0000313" key="5">
    <source>
        <dbReference type="Proteomes" id="UP001443914"/>
    </source>
</evidence>
<dbReference type="Pfam" id="PF02458">
    <property type="entry name" value="Transferase"/>
    <property type="match status" value="1"/>
</dbReference>
<dbReference type="PANTHER" id="PTHR31642:SF11">
    <property type="entry name" value="SHIKIMATE O-HYDROXYCINNAMOYLTRANSFERASE"/>
    <property type="match status" value="1"/>
</dbReference>
<dbReference type="Proteomes" id="UP001443914">
    <property type="component" value="Unassembled WGS sequence"/>
</dbReference>
<evidence type="ECO:0000313" key="4">
    <source>
        <dbReference type="EMBL" id="KAK9742938.1"/>
    </source>
</evidence>
<dbReference type="InterPro" id="IPR050317">
    <property type="entry name" value="Plant_Fungal_Acyltransferase"/>
</dbReference>
<proteinExistence type="inferred from homology"/>
<evidence type="ECO:0000256" key="2">
    <source>
        <dbReference type="ARBA" id="ARBA00022679"/>
    </source>
</evidence>
<dbReference type="EMBL" id="JBDFQZ010000003">
    <property type="protein sequence ID" value="KAK9742938.1"/>
    <property type="molecule type" value="Genomic_DNA"/>
</dbReference>
<accession>A0AAW1M1U7</accession>
<dbReference type="GO" id="GO:0016747">
    <property type="term" value="F:acyltransferase activity, transferring groups other than amino-acyl groups"/>
    <property type="evidence" value="ECO:0007669"/>
    <property type="project" value="TreeGrafter"/>
</dbReference>
<dbReference type="InterPro" id="IPR023213">
    <property type="entry name" value="CAT-like_dom_sf"/>
</dbReference>
<keyword evidence="2" id="KW-0808">Transferase</keyword>